<sequence>MADQSLLRGLLARRSFLQALSISGFSAAIALGTPPESREELREPIFRVSKANNPPVDAAAKVAAHPLDPAIDLANETLIKVQREITDYTAMIVKRERVNGKLGNHEFMEAKIRNRKIIDGKLAQPLSVYLKFVKPDSMAGREVIWVEGANNGKMRAHEGGATGKFLPTVWLDPNGILAMRGQLHPITEIGFENLVAKLIEKGEKDRKHSECEVEFKPGAKINGRACTVLQVKHPTPRPHFEFHIAQIFIDDETKLPVRYAAFHWPTDPADKLGPVIEEYTYLDVKLNPGLVDADFDPNNPNYNF</sequence>
<proteinExistence type="predicted"/>
<evidence type="ECO:0000313" key="1">
    <source>
        <dbReference type="EMBL" id="QDU29637.1"/>
    </source>
</evidence>
<protein>
    <recommendedName>
        <fullName evidence="3">DUF1571 domain-containing protein</fullName>
    </recommendedName>
</protein>
<dbReference type="KEGG" id="aagg:ETAA8_47520"/>
<gene>
    <name evidence="1" type="ORF">ETAA8_47520</name>
</gene>
<reference evidence="1 2" key="1">
    <citation type="submission" date="2019-02" db="EMBL/GenBank/DDBJ databases">
        <title>Deep-cultivation of Planctomycetes and their phenomic and genomic characterization uncovers novel biology.</title>
        <authorList>
            <person name="Wiegand S."/>
            <person name="Jogler M."/>
            <person name="Boedeker C."/>
            <person name="Pinto D."/>
            <person name="Vollmers J."/>
            <person name="Rivas-Marin E."/>
            <person name="Kohn T."/>
            <person name="Peeters S.H."/>
            <person name="Heuer A."/>
            <person name="Rast P."/>
            <person name="Oberbeckmann S."/>
            <person name="Bunk B."/>
            <person name="Jeske O."/>
            <person name="Meyerdierks A."/>
            <person name="Storesund J.E."/>
            <person name="Kallscheuer N."/>
            <person name="Luecker S."/>
            <person name="Lage O.M."/>
            <person name="Pohl T."/>
            <person name="Merkel B.J."/>
            <person name="Hornburger P."/>
            <person name="Mueller R.-W."/>
            <person name="Bruemmer F."/>
            <person name="Labrenz M."/>
            <person name="Spormann A.M."/>
            <person name="Op den Camp H."/>
            <person name="Overmann J."/>
            <person name="Amann R."/>
            <person name="Jetten M.S.M."/>
            <person name="Mascher T."/>
            <person name="Medema M.H."/>
            <person name="Devos D.P."/>
            <person name="Kaster A.-K."/>
            <person name="Ovreas L."/>
            <person name="Rohde M."/>
            <person name="Galperin M.Y."/>
            <person name="Jogler C."/>
        </authorList>
    </citation>
    <scope>NUCLEOTIDE SEQUENCE [LARGE SCALE GENOMIC DNA]</scope>
    <source>
        <strain evidence="1 2">ETA_A8</strain>
    </source>
</reference>
<keyword evidence="2" id="KW-1185">Reference proteome</keyword>
<dbReference type="OrthoDB" id="5456309at2"/>
<dbReference type="Pfam" id="PF07608">
    <property type="entry name" value="DUF1571"/>
    <property type="match status" value="1"/>
</dbReference>
<dbReference type="RefSeq" id="WP_145093754.1">
    <property type="nucleotide sequence ID" value="NZ_CP036274.1"/>
</dbReference>
<dbReference type="EMBL" id="CP036274">
    <property type="protein sequence ID" value="QDU29637.1"/>
    <property type="molecule type" value="Genomic_DNA"/>
</dbReference>
<accession>A0A517YHB9</accession>
<dbReference type="InterPro" id="IPR011465">
    <property type="entry name" value="DUF1571"/>
</dbReference>
<evidence type="ECO:0000313" key="2">
    <source>
        <dbReference type="Proteomes" id="UP000315017"/>
    </source>
</evidence>
<evidence type="ECO:0008006" key="3">
    <source>
        <dbReference type="Google" id="ProtNLM"/>
    </source>
</evidence>
<organism evidence="1 2">
    <name type="scientific">Anatilimnocola aggregata</name>
    <dbReference type="NCBI Taxonomy" id="2528021"/>
    <lineage>
        <taxon>Bacteria</taxon>
        <taxon>Pseudomonadati</taxon>
        <taxon>Planctomycetota</taxon>
        <taxon>Planctomycetia</taxon>
        <taxon>Pirellulales</taxon>
        <taxon>Pirellulaceae</taxon>
        <taxon>Anatilimnocola</taxon>
    </lineage>
</organism>
<dbReference type="AlphaFoldDB" id="A0A517YHB9"/>
<dbReference type="Proteomes" id="UP000315017">
    <property type="component" value="Chromosome"/>
</dbReference>
<name>A0A517YHB9_9BACT</name>
<dbReference type="Gene3D" id="2.50.20.10">
    <property type="entry name" value="Lipoprotein localisation LolA/LolB/LppX"/>
    <property type="match status" value="1"/>
</dbReference>